<evidence type="ECO:0000313" key="3">
    <source>
        <dbReference type="EMBL" id="PKY60342.1"/>
    </source>
</evidence>
<dbReference type="Proteomes" id="UP000234323">
    <property type="component" value="Unassembled WGS sequence"/>
</dbReference>
<dbReference type="EMBL" id="LLXI01004171">
    <property type="protein sequence ID" value="PKY60342.1"/>
    <property type="molecule type" value="Genomic_DNA"/>
</dbReference>
<dbReference type="VEuPathDB" id="FungiDB:FUN_006306"/>
<organism evidence="3 4">
    <name type="scientific">Rhizophagus irregularis</name>
    <dbReference type="NCBI Taxonomy" id="588596"/>
    <lineage>
        <taxon>Eukaryota</taxon>
        <taxon>Fungi</taxon>
        <taxon>Fungi incertae sedis</taxon>
        <taxon>Mucoromycota</taxon>
        <taxon>Glomeromycotina</taxon>
        <taxon>Glomeromycetes</taxon>
        <taxon>Glomerales</taxon>
        <taxon>Glomeraceae</taxon>
        <taxon>Rhizophagus</taxon>
    </lineage>
</organism>
<name>A0A2I1HN88_9GLOM</name>
<accession>A0A2I1HN88</accession>
<sequence>FEASHVKDFRKTLKEYKNFPLGEYEKKHIQEDIVFGIGELGVGIRDATKRRGADIYQDTLTDIAVFTMKTGGDILKVILESLINKLRRDGAANDTAAKELQEKKDELNSWITKYNKEKEKIDNLEKEKKIAEERIKNLENDVIKLKDLEQKKATSESSKSSKLKSKTKSHNRRRKNNKKKSSTQEINKGKITEIPVQTTSDDDFLENHFAEQSRDLKFYDFPAYWKDNEIYEALKQVGYIERLEVKWNYKYRTVRARIRLTKAMEEIFTKGGSNIAIKRNNDQLLYCRFFDAKLSATEIKKRYEWQAYQKIKEVHLEMKDHEILKNFNSKFGGHFSKIIKINKVKHILIYFNNENDLLNAIYKSNMEENIGEGLKIKSQDELIGGDNGTYKKRFGINRFKIPQQTKTQEEHDELDNLNENFKERLEEVNKEEERKPDYKGKKKALEISDDDKIEEKTNNNKSQLKNFFRESNTGI</sequence>
<gene>
    <name evidence="3" type="ORF">RhiirA4_483931</name>
</gene>
<feature type="coiled-coil region" evidence="1">
    <location>
        <begin position="93"/>
        <end position="148"/>
    </location>
</feature>
<dbReference type="VEuPathDB" id="FungiDB:RhiirFUN_006369"/>
<proteinExistence type="predicted"/>
<dbReference type="AlphaFoldDB" id="A0A2I1HN88"/>
<evidence type="ECO:0000256" key="1">
    <source>
        <dbReference type="SAM" id="Coils"/>
    </source>
</evidence>
<evidence type="ECO:0000256" key="2">
    <source>
        <dbReference type="SAM" id="MobiDB-lite"/>
    </source>
</evidence>
<keyword evidence="4" id="KW-1185">Reference proteome</keyword>
<keyword evidence="1" id="KW-0175">Coiled coil</keyword>
<feature type="coiled-coil region" evidence="1">
    <location>
        <begin position="404"/>
        <end position="434"/>
    </location>
</feature>
<feature type="region of interest" description="Disordered" evidence="2">
    <location>
        <begin position="153"/>
        <end position="192"/>
    </location>
</feature>
<comment type="caution">
    <text evidence="3">The sequence shown here is derived from an EMBL/GenBank/DDBJ whole genome shotgun (WGS) entry which is preliminary data.</text>
</comment>
<evidence type="ECO:0000313" key="4">
    <source>
        <dbReference type="Proteomes" id="UP000234323"/>
    </source>
</evidence>
<reference evidence="3 4" key="1">
    <citation type="submission" date="2015-10" db="EMBL/GenBank/DDBJ databases">
        <title>Genome analyses suggest a sexual origin of heterokaryosis in a supposedly ancient asexual fungus.</title>
        <authorList>
            <person name="Ropars J."/>
            <person name="Sedzielewska K."/>
            <person name="Noel J."/>
            <person name="Charron P."/>
            <person name="Farinelli L."/>
            <person name="Marton T."/>
            <person name="Kruger M."/>
            <person name="Pelin A."/>
            <person name="Brachmann A."/>
            <person name="Corradi N."/>
        </authorList>
    </citation>
    <scope>NUCLEOTIDE SEQUENCE [LARGE SCALE GENOMIC DNA]</scope>
    <source>
        <strain evidence="3 4">A4</strain>
    </source>
</reference>
<protein>
    <submittedName>
        <fullName evidence="3">Uncharacterized protein</fullName>
    </submittedName>
</protein>
<dbReference type="VEuPathDB" id="FungiDB:RhiirA1_512762"/>
<feature type="compositionally biased region" description="Polar residues" evidence="2">
    <location>
        <begin position="459"/>
        <end position="475"/>
    </location>
</feature>
<feature type="compositionally biased region" description="Basic residues" evidence="2">
    <location>
        <begin position="161"/>
        <end position="181"/>
    </location>
</feature>
<feature type="region of interest" description="Disordered" evidence="2">
    <location>
        <begin position="448"/>
        <end position="475"/>
    </location>
</feature>
<feature type="non-terminal residue" evidence="3">
    <location>
        <position position="1"/>
    </location>
</feature>